<evidence type="ECO:0000313" key="2">
    <source>
        <dbReference type="Proteomes" id="UP000192746"/>
    </source>
</evidence>
<gene>
    <name evidence="1" type="ORF">IIF7_11268</name>
</gene>
<dbReference type="EMBL" id="ARYN01000009">
    <property type="protein sequence ID" value="ORL45398.1"/>
    <property type="molecule type" value="Genomic_DNA"/>
</dbReference>
<sequence>MAYDLTNFNDYIARQKEVLTATLFSGGDTGKFARFITNVKGSTEIPYLFSEANPQAGTCVNPTGDVTGETITLSVKPYTEHKTWCNDDLQTKFPATELAPGSMNNDAPKAWEEALIDSELASVQKFLELTRWQGDTAGSNYTLFDGFIKKIDANSDVVDGNTTSATEITIDNVRDLVDEMRDAAPIDVRESESFVILVGNEIFDLYIKAEKKANLYHYEPEHKNGEYRIGGSGATLMKVRGLAETKRMFASIGSNFVVGVDSEADAENIKMVLDEVTDKTHLKIRGKDGVQIVNPQEIVEFTLSV</sequence>
<name>A0A1Y1T2Z1_9FLAO</name>
<reference evidence="1 2" key="1">
    <citation type="submission" date="2013-04" db="EMBL/GenBank/DDBJ databases">
        <title>Zunongwangia sp. 22II14-10F7 Genome Sequencing.</title>
        <authorList>
            <person name="Lai Q."/>
            <person name="Shao Z."/>
        </authorList>
    </citation>
    <scope>NUCLEOTIDE SEQUENCE [LARGE SCALE GENOMIC DNA]</scope>
    <source>
        <strain evidence="1 2">22II14-10F7</strain>
    </source>
</reference>
<dbReference type="OrthoDB" id="1414333at2"/>
<dbReference type="RefSeq" id="WP_084841793.1">
    <property type="nucleotide sequence ID" value="NZ_ARYN01000009.1"/>
</dbReference>
<dbReference type="AlphaFoldDB" id="A0A1Y1T2Z1"/>
<organism evidence="1 2">
    <name type="scientific">Zunongwangia atlantica 22II14-10F7</name>
    <dbReference type="NCBI Taxonomy" id="1185767"/>
    <lineage>
        <taxon>Bacteria</taxon>
        <taxon>Pseudomonadati</taxon>
        <taxon>Bacteroidota</taxon>
        <taxon>Flavobacteriia</taxon>
        <taxon>Flavobacteriales</taxon>
        <taxon>Flavobacteriaceae</taxon>
        <taxon>Zunongwangia</taxon>
    </lineage>
</organism>
<comment type="caution">
    <text evidence="1">The sequence shown here is derived from an EMBL/GenBank/DDBJ whole genome shotgun (WGS) entry which is preliminary data.</text>
</comment>
<proteinExistence type="predicted"/>
<evidence type="ECO:0000313" key="1">
    <source>
        <dbReference type="EMBL" id="ORL45398.1"/>
    </source>
</evidence>
<dbReference type="Proteomes" id="UP000192746">
    <property type="component" value="Unassembled WGS sequence"/>
</dbReference>
<dbReference type="STRING" id="1185767.IIF7_11268"/>
<protein>
    <submittedName>
        <fullName evidence="1">Uncharacterized protein</fullName>
    </submittedName>
</protein>
<keyword evidence="2" id="KW-1185">Reference proteome</keyword>
<accession>A0A1Y1T2Z1</accession>